<dbReference type="SMART" id="SM00886">
    <property type="entry name" value="Dabb"/>
    <property type="match status" value="1"/>
</dbReference>
<reference evidence="3" key="1">
    <citation type="submission" date="2022-03" db="EMBL/GenBank/DDBJ databases">
        <title>A functionally conserved STORR gene fusion in Papaver species that diverged 16.8 million years ago.</title>
        <authorList>
            <person name="Catania T."/>
        </authorList>
    </citation>
    <scope>NUCLEOTIDE SEQUENCE</scope>
    <source>
        <strain evidence="3">S-191538</strain>
    </source>
</reference>
<dbReference type="PROSITE" id="PS51502">
    <property type="entry name" value="S_R_A_B_BARREL"/>
    <property type="match status" value="1"/>
</dbReference>
<accession>A0AA42B5G8</accession>
<dbReference type="Gene3D" id="3.30.70.100">
    <property type="match status" value="1"/>
</dbReference>
<evidence type="ECO:0000313" key="4">
    <source>
        <dbReference type="Proteomes" id="UP001177140"/>
    </source>
</evidence>
<comment type="subunit">
    <text evidence="1">Homodimer.</text>
</comment>
<proteinExistence type="predicted"/>
<evidence type="ECO:0000256" key="1">
    <source>
        <dbReference type="ARBA" id="ARBA00011738"/>
    </source>
</evidence>
<sequence length="134" mass="15082">MGDLKHIVVAKFKEGVIVDELVEGMEKMVLDIQAVEYIECSFSFVTFFTMLHLSHSNPLNGNMGHDIESNDMLTQAYTHVFSMTFRNSEDLTAYLGHPSHVSFSTTFSEAIEKILLFDFPVVIVKASTSLKKNT</sequence>
<dbReference type="PANTHER" id="PTHR33178">
    <property type="match status" value="1"/>
</dbReference>
<gene>
    <name evidence="3" type="ORF">MKW94_024949</name>
</gene>
<dbReference type="SUPFAM" id="SSF54909">
    <property type="entry name" value="Dimeric alpha+beta barrel"/>
    <property type="match status" value="1"/>
</dbReference>
<dbReference type="Pfam" id="PF07876">
    <property type="entry name" value="Dabb"/>
    <property type="match status" value="1"/>
</dbReference>
<dbReference type="InterPro" id="IPR044662">
    <property type="entry name" value="HS1/DABB1-like"/>
</dbReference>
<protein>
    <recommendedName>
        <fullName evidence="2">Stress-response A/B barrel domain-containing protein</fullName>
    </recommendedName>
</protein>
<dbReference type="InterPro" id="IPR013097">
    <property type="entry name" value="Dabb"/>
</dbReference>
<dbReference type="EMBL" id="JAJJMA010346535">
    <property type="protein sequence ID" value="MCL7052140.1"/>
    <property type="molecule type" value="Genomic_DNA"/>
</dbReference>
<name>A0AA42B5G8_PAPNU</name>
<comment type="caution">
    <text evidence="3">The sequence shown here is derived from an EMBL/GenBank/DDBJ whole genome shotgun (WGS) entry which is preliminary data.</text>
</comment>
<dbReference type="AlphaFoldDB" id="A0AA42B5G8"/>
<dbReference type="InterPro" id="IPR011008">
    <property type="entry name" value="Dimeric_a/b-barrel"/>
</dbReference>
<dbReference type="PANTHER" id="PTHR33178:SF4">
    <property type="entry name" value="EXPRESSED PROTEIN"/>
    <property type="match status" value="1"/>
</dbReference>
<evidence type="ECO:0000313" key="3">
    <source>
        <dbReference type="EMBL" id="MCL7052140.1"/>
    </source>
</evidence>
<keyword evidence="4" id="KW-1185">Reference proteome</keyword>
<feature type="domain" description="Stress-response A/B barrel" evidence="2">
    <location>
        <begin position="4"/>
        <end position="119"/>
    </location>
</feature>
<organism evidence="3 4">
    <name type="scientific">Papaver nudicaule</name>
    <name type="common">Iceland poppy</name>
    <dbReference type="NCBI Taxonomy" id="74823"/>
    <lineage>
        <taxon>Eukaryota</taxon>
        <taxon>Viridiplantae</taxon>
        <taxon>Streptophyta</taxon>
        <taxon>Embryophyta</taxon>
        <taxon>Tracheophyta</taxon>
        <taxon>Spermatophyta</taxon>
        <taxon>Magnoliopsida</taxon>
        <taxon>Ranunculales</taxon>
        <taxon>Papaveraceae</taxon>
        <taxon>Papaveroideae</taxon>
        <taxon>Papaver</taxon>
    </lineage>
</organism>
<evidence type="ECO:0000259" key="2">
    <source>
        <dbReference type="PROSITE" id="PS51502"/>
    </source>
</evidence>
<dbReference type="Proteomes" id="UP001177140">
    <property type="component" value="Unassembled WGS sequence"/>
</dbReference>